<dbReference type="GO" id="GO:0015293">
    <property type="term" value="F:symporter activity"/>
    <property type="evidence" value="ECO:0007669"/>
    <property type="project" value="UniProtKB-KW"/>
</dbReference>
<feature type="domain" description="EF-hand" evidence="20">
    <location>
        <begin position="395"/>
        <end position="422"/>
    </location>
</feature>
<dbReference type="Gene3D" id="1.10.238.10">
    <property type="entry name" value="EF-hand"/>
    <property type="match status" value="2"/>
</dbReference>
<evidence type="ECO:0000256" key="7">
    <source>
        <dbReference type="ARBA" id="ARBA00022568"/>
    </source>
</evidence>
<evidence type="ECO:0000256" key="12">
    <source>
        <dbReference type="ARBA" id="ARBA00022847"/>
    </source>
</evidence>
<feature type="transmembrane region" description="Helical" evidence="19">
    <location>
        <begin position="34"/>
        <end position="54"/>
    </location>
</feature>
<keyword evidence="8 19" id="KW-0812">Transmembrane</keyword>
<dbReference type="InterPro" id="IPR002048">
    <property type="entry name" value="EF_hand_dom"/>
</dbReference>
<evidence type="ECO:0000256" key="13">
    <source>
        <dbReference type="ARBA" id="ARBA00022958"/>
    </source>
</evidence>
<keyword evidence="14 19" id="KW-1133">Transmembrane helix</keyword>
<dbReference type="CDD" id="cd00051">
    <property type="entry name" value="EFh"/>
    <property type="match status" value="1"/>
</dbReference>
<keyword evidence="11" id="KW-0106">Calcium</keyword>
<dbReference type="AlphaFoldDB" id="A0A9W7LAS3"/>
<accession>A0A9W7LAS3</accession>
<dbReference type="EMBL" id="BRYA01000173">
    <property type="protein sequence ID" value="GMI42473.1"/>
    <property type="molecule type" value="Genomic_DNA"/>
</dbReference>
<dbReference type="InterPro" id="IPR004837">
    <property type="entry name" value="NaCa_Exmemb"/>
</dbReference>
<dbReference type="GO" id="GO:0006874">
    <property type="term" value="P:intracellular calcium ion homeostasis"/>
    <property type="evidence" value="ECO:0007669"/>
    <property type="project" value="TreeGrafter"/>
</dbReference>
<keyword evidence="9" id="KW-0732">Signal</keyword>
<evidence type="ECO:0000256" key="16">
    <source>
        <dbReference type="ARBA" id="ARBA00023065"/>
    </source>
</evidence>
<keyword evidence="10" id="KW-0677">Repeat</keyword>
<keyword evidence="6" id="KW-0633">Potassium transport</keyword>
<name>A0A9W7LAS3_9STRA</name>
<dbReference type="InterPro" id="IPR011992">
    <property type="entry name" value="EF-hand-dom_pair"/>
</dbReference>
<keyword evidence="5" id="KW-0050">Antiport</keyword>
<dbReference type="Pfam" id="PF13499">
    <property type="entry name" value="EF-hand_7"/>
    <property type="match status" value="2"/>
</dbReference>
<evidence type="ECO:0000256" key="10">
    <source>
        <dbReference type="ARBA" id="ARBA00022737"/>
    </source>
</evidence>
<dbReference type="FunFam" id="1.20.1420.30:FF:000009">
    <property type="entry name" value="sodium/potassium/calcium exchanger 5 isoform X2"/>
    <property type="match status" value="1"/>
</dbReference>
<evidence type="ECO:0000259" key="20">
    <source>
        <dbReference type="PROSITE" id="PS50222"/>
    </source>
</evidence>
<dbReference type="InterPro" id="IPR004481">
    <property type="entry name" value="K/Na/Ca-exchanger"/>
</dbReference>
<evidence type="ECO:0000256" key="14">
    <source>
        <dbReference type="ARBA" id="ARBA00022989"/>
    </source>
</evidence>
<feature type="domain" description="EF-hand" evidence="20">
    <location>
        <begin position="316"/>
        <end position="351"/>
    </location>
</feature>
<keyword evidence="22" id="KW-1185">Reference proteome</keyword>
<gene>
    <name evidence="21" type="ORF">TrCOL_g5155</name>
</gene>
<comment type="caution">
    <text evidence="21">The sequence shown here is derived from an EMBL/GenBank/DDBJ whole genome shotgun (WGS) entry which is preliminary data.</text>
</comment>
<evidence type="ECO:0000256" key="5">
    <source>
        <dbReference type="ARBA" id="ARBA00022449"/>
    </source>
</evidence>
<dbReference type="PANTHER" id="PTHR10846">
    <property type="entry name" value="SODIUM/POTASSIUM/CALCIUM EXCHANGER"/>
    <property type="match status" value="1"/>
</dbReference>
<evidence type="ECO:0000256" key="18">
    <source>
        <dbReference type="ARBA" id="ARBA00023201"/>
    </source>
</evidence>
<evidence type="ECO:0000256" key="6">
    <source>
        <dbReference type="ARBA" id="ARBA00022538"/>
    </source>
</evidence>
<evidence type="ECO:0000313" key="21">
    <source>
        <dbReference type="EMBL" id="GMI42473.1"/>
    </source>
</evidence>
<dbReference type="SUPFAM" id="SSF47473">
    <property type="entry name" value="EF-hand"/>
    <property type="match status" value="1"/>
</dbReference>
<keyword evidence="18" id="KW-0739">Sodium transport</keyword>
<evidence type="ECO:0000313" key="22">
    <source>
        <dbReference type="Proteomes" id="UP001165065"/>
    </source>
</evidence>
<evidence type="ECO:0000256" key="15">
    <source>
        <dbReference type="ARBA" id="ARBA00023053"/>
    </source>
</evidence>
<dbReference type="NCBIfam" id="TIGR00367">
    <property type="entry name" value="calcium/sodium antiporter"/>
    <property type="match status" value="1"/>
</dbReference>
<keyword evidence="12" id="KW-0769">Symport</keyword>
<feature type="transmembrane region" description="Helical" evidence="19">
    <location>
        <begin position="587"/>
        <end position="609"/>
    </location>
</feature>
<feature type="transmembrane region" description="Helical" evidence="19">
    <location>
        <begin position="172"/>
        <end position="195"/>
    </location>
</feature>
<feature type="transmembrane region" description="Helical" evidence="19">
    <location>
        <begin position="207"/>
        <end position="227"/>
    </location>
</feature>
<evidence type="ECO:0000256" key="17">
    <source>
        <dbReference type="ARBA" id="ARBA00023136"/>
    </source>
</evidence>
<organism evidence="21 22">
    <name type="scientific">Triparma columacea</name>
    <dbReference type="NCBI Taxonomy" id="722753"/>
    <lineage>
        <taxon>Eukaryota</taxon>
        <taxon>Sar</taxon>
        <taxon>Stramenopiles</taxon>
        <taxon>Ochrophyta</taxon>
        <taxon>Bolidophyceae</taxon>
        <taxon>Parmales</taxon>
        <taxon>Triparmaceae</taxon>
        <taxon>Triparma</taxon>
    </lineage>
</organism>
<dbReference type="PANTHER" id="PTHR10846:SF73">
    <property type="entry name" value="SODIUM_CALCIUM EXCHANGER MEMBRANE REGION DOMAIN-CONTAINING PROTEIN"/>
    <property type="match status" value="1"/>
</dbReference>
<dbReference type="Gene3D" id="1.20.1420.30">
    <property type="entry name" value="NCX, central ion-binding region"/>
    <property type="match status" value="2"/>
</dbReference>
<dbReference type="FunFam" id="1.20.1420.30:FF:000004">
    <property type="entry name" value="Sodium/potassium/calcium exchanger 2 isoform 1"/>
    <property type="match status" value="1"/>
</dbReference>
<comment type="subcellular location">
    <subcellularLocation>
        <location evidence="1">Membrane</location>
        <topology evidence="1">Multi-pass membrane protein</topology>
    </subcellularLocation>
</comment>
<dbReference type="GO" id="GO:0008273">
    <property type="term" value="F:calcium, potassium:sodium antiporter activity"/>
    <property type="evidence" value="ECO:0007669"/>
    <property type="project" value="TreeGrafter"/>
</dbReference>
<dbReference type="Pfam" id="PF01699">
    <property type="entry name" value="Na_Ca_ex"/>
    <property type="match status" value="2"/>
</dbReference>
<proteinExistence type="inferred from homology"/>
<evidence type="ECO:0000256" key="11">
    <source>
        <dbReference type="ARBA" id="ARBA00022837"/>
    </source>
</evidence>
<feature type="transmembrane region" description="Helical" evidence="19">
    <location>
        <begin position="517"/>
        <end position="540"/>
    </location>
</feature>
<evidence type="ECO:0000256" key="3">
    <source>
        <dbReference type="ARBA" id="ARBA00005364"/>
    </source>
</evidence>
<evidence type="ECO:0000256" key="1">
    <source>
        <dbReference type="ARBA" id="ARBA00004141"/>
    </source>
</evidence>
<sequence>MSPRPNSPRLPLTYNRDSARRARAGVRKKYETRALFRSVSFIALVSVYFVYSFISTASTPPPSADLPFADDGGARLLTSPTGNATENATSTASCVVADPPVLLVAYIGGVIYMFLALAIVCDEFFVPALEEMANEDHMNLSMDVAGATLMAAGGSAPELFTSMIGTFKESDVGFGTIVGSAVFNVLFVIGMCAMFSKEILTLTWWPLFRDCSYYIVGLLTLFIFFSQWTPGEIHIVEAVILFCMYFGYVILMAYNQDLYKFLMHKAGKKLPEEEEKPAIGANVSFVKPSTFRAGILKLLMKDGSIADTAGVGIVSKLTGNVQEVFNQIDESGNGLIDSKELGRLFEMLDCDVSEAELGSAMKELDENGDGVIDFAEFTKWYIKSESRIKAQTHTAFNKVDVNSTGFIEKNELKRLLLSLGDKPTDVDIEAALKEMYQSGKPDQITFDEFEAWYEQSMFWTDHVKEAEEAGEVAEGVWSPYPKGAGVLEKIQWLLFVPLLGSLCLTVPDVRQPGKQKWCYYAFFASICWIGVYSFFMVSWAEVIGNTLTIPTVVMGVTFLAAGTSVPDLLSSVIVARMGEGDMAVSSSIGSNIFDILVGLPFPWLVYMVYLHTGDYQFEDDGTVRRYVKVGAEGIEIDILILLLMLSAIVCIIHLSGWKMTKTLGLSMFFLYFGFVFQSVFRKLPFEDEC</sequence>
<keyword evidence="13" id="KW-0630">Potassium</keyword>
<dbReference type="OrthoDB" id="2127281at2759"/>
<dbReference type="GO" id="GO:0043226">
    <property type="term" value="C:organelle"/>
    <property type="evidence" value="ECO:0007669"/>
    <property type="project" value="UniProtKB-ARBA"/>
</dbReference>
<keyword evidence="17 19" id="KW-0472">Membrane</keyword>
<dbReference type="PROSITE" id="PS00018">
    <property type="entry name" value="EF_HAND_1"/>
    <property type="match status" value="3"/>
</dbReference>
<evidence type="ECO:0000256" key="2">
    <source>
        <dbReference type="ARBA" id="ARBA00005253"/>
    </source>
</evidence>
<evidence type="ECO:0000256" key="8">
    <source>
        <dbReference type="ARBA" id="ARBA00022692"/>
    </source>
</evidence>
<keyword evidence="16" id="KW-0406">Ion transport</keyword>
<feature type="transmembrane region" description="Helical" evidence="19">
    <location>
        <begin position="552"/>
        <end position="575"/>
    </location>
</feature>
<keyword evidence="7" id="KW-0109">Calcium transport</keyword>
<keyword evidence="4" id="KW-0813">Transport</keyword>
<evidence type="ECO:0000256" key="19">
    <source>
        <dbReference type="SAM" id="Phobius"/>
    </source>
</evidence>
<evidence type="ECO:0000256" key="4">
    <source>
        <dbReference type="ARBA" id="ARBA00022448"/>
    </source>
</evidence>
<dbReference type="GO" id="GO:0005886">
    <property type="term" value="C:plasma membrane"/>
    <property type="evidence" value="ECO:0007669"/>
    <property type="project" value="TreeGrafter"/>
</dbReference>
<feature type="domain" description="EF-hand" evidence="20">
    <location>
        <begin position="352"/>
        <end position="387"/>
    </location>
</feature>
<feature type="transmembrane region" description="Helical" evidence="19">
    <location>
        <begin position="638"/>
        <end position="656"/>
    </location>
</feature>
<dbReference type="Proteomes" id="UP001165065">
    <property type="component" value="Unassembled WGS sequence"/>
</dbReference>
<feature type="transmembrane region" description="Helical" evidence="19">
    <location>
        <begin position="138"/>
        <end position="160"/>
    </location>
</feature>
<protein>
    <recommendedName>
        <fullName evidence="20">EF-hand domain-containing protein</fullName>
    </recommendedName>
</protein>
<comment type="similarity">
    <text evidence="2">Belongs to the centrin family.</text>
</comment>
<dbReference type="InterPro" id="IPR044880">
    <property type="entry name" value="NCX_ion-bd_dom_sf"/>
</dbReference>
<keyword evidence="15" id="KW-0915">Sodium</keyword>
<reference evidence="22" key="1">
    <citation type="journal article" date="2023" name="Commun. Biol.">
        <title>Genome analysis of Parmales, the sister group of diatoms, reveals the evolutionary specialization of diatoms from phago-mixotrophs to photoautotrophs.</title>
        <authorList>
            <person name="Ban H."/>
            <person name="Sato S."/>
            <person name="Yoshikawa S."/>
            <person name="Yamada K."/>
            <person name="Nakamura Y."/>
            <person name="Ichinomiya M."/>
            <person name="Sato N."/>
            <person name="Blanc-Mathieu R."/>
            <person name="Endo H."/>
            <person name="Kuwata A."/>
            <person name="Ogata H."/>
        </authorList>
    </citation>
    <scope>NUCLEOTIDE SEQUENCE [LARGE SCALE GENOMIC DNA]</scope>
</reference>
<dbReference type="PROSITE" id="PS50222">
    <property type="entry name" value="EF_HAND_2"/>
    <property type="match status" value="3"/>
</dbReference>
<feature type="transmembrane region" description="Helical" evidence="19">
    <location>
        <begin position="233"/>
        <end position="254"/>
    </location>
</feature>
<feature type="transmembrane region" description="Helical" evidence="19">
    <location>
        <begin position="103"/>
        <end position="126"/>
    </location>
</feature>
<evidence type="ECO:0000256" key="9">
    <source>
        <dbReference type="ARBA" id="ARBA00022729"/>
    </source>
</evidence>
<dbReference type="GO" id="GO:0005509">
    <property type="term" value="F:calcium ion binding"/>
    <property type="evidence" value="ECO:0007669"/>
    <property type="project" value="InterPro"/>
</dbReference>
<dbReference type="InterPro" id="IPR018247">
    <property type="entry name" value="EF_Hand_1_Ca_BS"/>
</dbReference>
<comment type="similarity">
    <text evidence="3">Belongs to the Ca(2+):cation antiporter (CaCA) (TC 2.A.19) family. SLC24A subfamily.</text>
</comment>
<dbReference type="FunFam" id="1.10.238.10:FF:000178">
    <property type="entry name" value="Calmodulin-2 A"/>
    <property type="match status" value="1"/>
</dbReference>
<feature type="transmembrane region" description="Helical" evidence="19">
    <location>
        <begin position="663"/>
        <end position="680"/>
    </location>
</feature>
<dbReference type="SMART" id="SM00054">
    <property type="entry name" value="EFh"/>
    <property type="match status" value="3"/>
</dbReference>
<dbReference type="GO" id="GO:0005262">
    <property type="term" value="F:calcium channel activity"/>
    <property type="evidence" value="ECO:0007669"/>
    <property type="project" value="TreeGrafter"/>
</dbReference>